<dbReference type="CDD" id="cd00432">
    <property type="entry name" value="Ribosomal_L18_L5e"/>
    <property type="match status" value="1"/>
</dbReference>
<evidence type="ECO:0000256" key="5">
    <source>
        <dbReference type="ARBA" id="ARBA00023274"/>
    </source>
</evidence>
<comment type="subunit">
    <text evidence="7">Part of the 50S ribosomal subunit; part of the 5S rRNA/L5/L18/L25 subcomplex. Contacts the 5S and 23S rRNAs.</text>
</comment>
<evidence type="ECO:0000256" key="3">
    <source>
        <dbReference type="ARBA" id="ARBA00022884"/>
    </source>
</evidence>
<dbReference type="PANTHER" id="PTHR12899">
    <property type="entry name" value="39S RIBOSOMAL PROTEIN L18, MITOCHONDRIAL"/>
    <property type="match status" value="1"/>
</dbReference>
<evidence type="ECO:0000256" key="6">
    <source>
        <dbReference type="ARBA" id="ARBA00035197"/>
    </source>
</evidence>
<protein>
    <recommendedName>
        <fullName evidence="6 7">Large ribosomal subunit protein uL18</fullName>
    </recommendedName>
</protein>
<dbReference type="AlphaFoldDB" id="A0A6M1TPB3"/>
<keyword evidence="2 7" id="KW-0699">rRNA-binding</keyword>
<evidence type="ECO:0000313" key="8">
    <source>
        <dbReference type="EMBL" id="NGP90150.1"/>
    </source>
</evidence>
<dbReference type="HAMAP" id="MF_01337_B">
    <property type="entry name" value="Ribosomal_uL18_B"/>
    <property type="match status" value="1"/>
</dbReference>
<evidence type="ECO:0000256" key="2">
    <source>
        <dbReference type="ARBA" id="ARBA00022730"/>
    </source>
</evidence>
<dbReference type="Gene3D" id="3.30.420.100">
    <property type="match status" value="1"/>
</dbReference>
<evidence type="ECO:0000256" key="1">
    <source>
        <dbReference type="ARBA" id="ARBA00007116"/>
    </source>
</evidence>
<comment type="caution">
    <text evidence="8">The sequence shown here is derived from an EMBL/GenBank/DDBJ whole genome shotgun (WGS) entry which is preliminary data.</text>
</comment>
<dbReference type="GO" id="GO:0008097">
    <property type="term" value="F:5S rRNA binding"/>
    <property type="evidence" value="ECO:0007669"/>
    <property type="project" value="TreeGrafter"/>
</dbReference>
<dbReference type="GO" id="GO:0003735">
    <property type="term" value="F:structural constituent of ribosome"/>
    <property type="evidence" value="ECO:0007669"/>
    <property type="project" value="InterPro"/>
</dbReference>
<dbReference type="EMBL" id="JAALLS010000036">
    <property type="protein sequence ID" value="NGP90150.1"/>
    <property type="molecule type" value="Genomic_DNA"/>
</dbReference>
<evidence type="ECO:0000256" key="7">
    <source>
        <dbReference type="HAMAP-Rule" id="MF_01337"/>
    </source>
</evidence>
<sequence>MDKNIQKKERRDRIRRRIRATVRGTGDRPRLSVYKSNKHVYAQLVDDLMGKTLVAASSQSEEVADDVADKTKQEAAEVVGKHLAELADEKGINKAVFDRSGYKYHGVIKALADGAREGGLDF</sequence>
<dbReference type="NCBIfam" id="TIGR00060">
    <property type="entry name" value="L18_bact"/>
    <property type="match status" value="1"/>
</dbReference>
<comment type="similarity">
    <text evidence="1 7">Belongs to the universal ribosomal protein uL18 family.</text>
</comment>
<keyword evidence="3 7" id="KW-0694">RNA-binding</keyword>
<keyword evidence="5 7" id="KW-0687">Ribonucleoprotein</keyword>
<dbReference type="GO" id="GO:0006412">
    <property type="term" value="P:translation"/>
    <property type="evidence" value="ECO:0007669"/>
    <property type="project" value="UniProtKB-UniRule"/>
</dbReference>
<organism evidence="8 9">
    <name type="scientific">Fodinibius halophilus</name>
    <dbReference type="NCBI Taxonomy" id="1736908"/>
    <lineage>
        <taxon>Bacteria</taxon>
        <taxon>Pseudomonadati</taxon>
        <taxon>Balneolota</taxon>
        <taxon>Balneolia</taxon>
        <taxon>Balneolales</taxon>
        <taxon>Balneolaceae</taxon>
        <taxon>Fodinibius</taxon>
    </lineage>
</organism>
<dbReference type="RefSeq" id="WP_165271376.1">
    <property type="nucleotide sequence ID" value="NZ_JAALLS010000036.1"/>
</dbReference>
<evidence type="ECO:0000256" key="4">
    <source>
        <dbReference type="ARBA" id="ARBA00022980"/>
    </source>
</evidence>
<evidence type="ECO:0000313" key="9">
    <source>
        <dbReference type="Proteomes" id="UP000479132"/>
    </source>
</evidence>
<name>A0A6M1TPB3_9BACT</name>
<accession>A0A6M1TPB3</accession>
<reference evidence="8 9" key="1">
    <citation type="submission" date="2020-02" db="EMBL/GenBank/DDBJ databases">
        <title>Aliifodinibius halophilus 2W32, complete genome.</title>
        <authorList>
            <person name="Li Y."/>
            <person name="Wu S."/>
        </authorList>
    </citation>
    <scope>NUCLEOTIDE SEQUENCE [LARGE SCALE GENOMIC DNA]</scope>
    <source>
        <strain evidence="8 9">2W32</strain>
    </source>
</reference>
<dbReference type="GO" id="GO:0022625">
    <property type="term" value="C:cytosolic large ribosomal subunit"/>
    <property type="evidence" value="ECO:0007669"/>
    <property type="project" value="TreeGrafter"/>
</dbReference>
<keyword evidence="4 7" id="KW-0689">Ribosomal protein</keyword>
<dbReference type="Proteomes" id="UP000479132">
    <property type="component" value="Unassembled WGS sequence"/>
</dbReference>
<dbReference type="SUPFAM" id="SSF53137">
    <property type="entry name" value="Translational machinery components"/>
    <property type="match status" value="1"/>
</dbReference>
<gene>
    <name evidence="7" type="primary">rplR</name>
    <name evidence="8" type="ORF">G3569_17460</name>
</gene>
<dbReference type="Pfam" id="PF00861">
    <property type="entry name" value="Ribosomal_L18p"/>
    <property type="match status" value="1"/>
</dbReference>
<dbReference type="InterPro" id="IPR005484">
    <property type="entry name" value="Ribosomal_uL18_bac/plant/anim"/>
</dbReference>
<dbReference type="InterPro" id="IPR004389">
    <property type="entry name" value="Ribosomal_uL18_bac-type"/>
</dbReference>
<dbReference type="InterPro" id="IPR057268">
    <property type="entry name" value="Ribosomal_L18"/>
</dbReference>
<keyword evidence="9" id="KW-1185">Reference proteome</keyword>
<dbReference type="FunFam" id="3.30.420.100:FF:000001">
    <property type="entry name" value="50S ribosomal protein L18"/>
    <property type="match status" value="1"/>
</dbReference>
<dbReference type="PANTHER" id="PTHR12899:SF3">
    <property type="entry name" value="LARGE RIBOSOMAL SUBUNIT PROTEIN UL18M"/>
    <property type="match status" value="1"/>
</dbReference>
<proteinExistence type="inferred from homology"/>
<comment type="function">
    <text evidence="7">This is one of the proteins that bind and probably mediate the attachment of the 5S RNA into the large ribosomal subunit, where it forms part of the central protuberance.</text>
</comment>